<dbReference type="OrthoDB" id="713751at2"/>
<dbReference type="RefSeq" id="WP_119436858.1">
    <property type="nucleotide sequence ID" value="NZ_QWGR01000002.1"/>
</dbReference>
<dbReference type="PROSITE" id="PS51257">
    <property type="entry name" value="PROKAR_LIPOPROTEIN"/>
    <property type="match status" value="1"/>
</dbReference>
<accession>A0A399T7Q9</accession>
<name>A0A399T7Q9_9BACT</name>
<dbReference type="AlphaFoldDB" id="A0A399T7Q9"/>
<evidence type="ECO:0000313" key="3">
    <source>
        <dbReference type="Proteomes" id="UP000265926"/>
    </source>
</evidence>
<keyword evidence="1" id="KW-0732">Signal</keyword>
<dbReference type="EMBL" id="QWGR01000002">
    <property type="protein sequence ID" value="RIJ50171.1"/>
    <property type="molecule type" value="Genomic_DNA"/>
</dbReference>
<proteinExistence type="predicted"/>
<dbReference type="Proteomes" id="UP000265926">
    <property type="component" value="Unassembled WGS sequence"/>
</dbReference>
<protein>
    <submittedName>
        <fullName evidence="2">Uncharacterized protein</fullName>
    </submittedName>
</protein>
<reference evidence="2 3" key="1">
    <citation type="submission" date="2018-08" db="EMBL/GenBank/DDBJ databases">
        <title>Pallidiluteibacterium maritimus gen. nov., sp. nov., isolated from coastal sediment.</title>
        <authorList>
            <person name="Zhou L.Y."/>
        </authorList>
    </citation>
    <scope>NUCLEOTIDE SEQUENCE [LARGE SCALE GENOMIC DNA]</scope>
    <source>
        <strain evidence="2 3">XSD2</strain>
    </source>
</reference>
<organism evidence="2 3">
    <name type="scientific">Maribellus luteus</name>
    <dbReference type="NCBI Taxonomy" id="2305463"/>
    <lineage>
        <taxon>Bacteria</taxon>
        <taxon>Pseudomonadati</taxon>
        <taxon>Bacteroidota</taxon>
        <taxon>Bacteroidia</taxon>
        <taxon>Marinilabiliales</taxon>
        <taxon>Prolixibacteraceae</taxon>
        <taxon>Maribellus</taxon>
    </lineage>
</organism>
<comment type="caution">
    <text evidence="2">The sequence shown here is derived from an EMBL/GenBank/DDBJ whole genome shotgun (WGS) entry which is preliminary data.</text>
</comment>
<gene>
    <name evidence="2" type="ORF">D1614_05350</name>
</gene>
<keyword evidence="3" id="KW-1185">Reference proteome</keyword>
<evidence type="ECO:0000256" key="1">
    <source>
        <dbReference type="SAM" id="SignalP"/>
    </source>
</evidence>
<feature type="chain" id="PRO_5017389860" evidence="1">
    <location>
        <begin position="26"/>
        <end position="126"/>
    </location>
</feature>
<feature type="signal peptide" evidence="1">
    <location>
        <begin position="1"/>
        <end position="25"/>
    </location>
</feature>
<evidence type="ECO:0000313" key="2">
    <source>
        <dbReference type="EMBL" id="RIJ50171.1"/>
    </source>
</evidence>
<sequence>MQKLRRHIHFLRQVPLVLFALFALASCSVKEPAFKAIGADYHRPLNQTKATPASGHSCQLSEQVNLASVTTPQLNPQKLLATTPGTLHLPAERKAEAPLFPAISRTEEPGKQPLYILYKRFKFDLL</sequence>